<gene>
    <name evidence="5" type="ORF">Pa4123_89710</name>
</gene>
<dbReference type="PANTHER" id="PTHR30055">
    <property type="entry name" value="HTH-TYPE TRANSCRIPTIONAL REGULATOR RUTR"/>
    <property type="match status" value="1"/>
</dbReference>
<accession>A0ABQ5RAA4</accession>
<feature type="region of interest" description="Disordered" evidence="3">
    <location>
        <begin position="1"/>
        <end position="24"/>
    </location>
</feature>
<dbReference type="PANTHER" id="PTHR30055:SF146">
    <property type="entry name" value="HTH-TYPE TRANSCRIPTIONAL DUAL REGULATOR CECR"/>
    <property type="match status" value="1"/>
</dbReference>
<dbReference type="InterPro" id="IPR009057">
    <property type="entry name" value="Homeodomain-like_sf"/>
</dbReference>
<sequence length="233" mass="25585">MSTEKPPAPSRQRPANISPGRPPQATLEARMRHLLSVAGDEFVTRGFAEASVSRIARDAGVSKKTIYGRFPTKDALLLAVFEDLVTRTRNAALDGMTTMTGEPAQALTRFGMRIARGWTTPRDVAIYRLIISEVVRFPQLAEIFISTMEVIRSTLTNYLREQAAAGTLAITDPEAACRQFGMLAYGELRERALLGETITEERLTATVQRAVQLFLHGYAVGAPRQPSPVPGRT</sequence>
<proteinExistence type="predicted"/>
<dbReference type="InterPro" id="IPR050109">
    <property type="entry name" value="HTH-type_TetR-like_transc_reg"/>
</dbReference>
<dbReference type="Gene3D" id="1.10.357.10">
    <property type="entry name" value="Tetracycline Repressor, domain 2"/>
    <property type="match status" value="1"/>
</dbReference>
<dbReference type="Gene3D" id="1.10.10.60">
    <property type="entry name" value="Homeodomain-like"/>
    <property type="match status" value="1"/>
</dbReference>
<dbReference type="PROSITE" id="PS50977">
    <property type="entry name" value="HTH_TETR_2"/>
    <property type="match status" value="1"/>
</dbReference>
<evidence type="ECO:0000256" key="3">
    <source>
        <dbReference type="SAM" id="MobiDB-lite"/>
    </source>
</evidence>
<protein>
    <recommendedName>
        <fullName evidence="4">HTH tetR-type domain-containing protein</fullName>
    </recommendedName>
</protein>
<dbReference type="PRINTS" id="PR00455">
    <property type="entry name" value="HTHTETR"/>
</dbReference>
<dbReference type="Pfam" id="PF14246">
    <property type="entry name" value="TetR_C_7"/>
    <property type="match status" value="1"/>
</dbReference>
<feature type="DNA-binding region" description="H-T-H motif" evidence="2">
    <location>
        <begin position="51"/>
        <end position="70"/>
    </location>
</feature>
<dbReference type="EMBL" id="BSDI01000095">
    <property type="protein sequence ID" value="GLI03692.1"/>
    <property type="molecule type" value="Genomic_DNA"/>
</dbReference>
<dbReference type="InterPro" id="IPR036271">
    <property type="entry name" value="Tet_transcr_reg_TetR-rel_C_sf"/>
</dbReference>
<evidence type="ECO:0000313" key="6">
    <source>
        <dbReference type="Proteomes" id="UP001144280"/>
    </source>
</evidence>
<feature type="domain" description="HTH tetR-type" evidence="4">
    <location>
        <begin position="28"/>
        <end position="88"/>
    </location>
</feature>
<keyword evidence="6" id="KW-1185">Reference proteome</keyword>
<evidence type="ECO:0000256" key="1">
    <source>
        <dbReference type="ARBA" id="ARBA00023125"/>
    </source>
</evidence>
<dbReference type="InterPro" id="IPR001647">
    <property type="entry name" value="HTH_TetR"/>
</dbReference>
<keyword evidence="1 2" id="KW-0238">DNA-binding</keyword>
<name>A0ABQ5RAA4_9ACTN</name>
<evidence type="ECO:0000256" key="2">
    <source>
        <dbReference type="PROSITE-ProRule" id="PRU00335"/>
    </source>
</evidence>
<evidence type="ECO:0000259" key="4">
    <source>
        <dbReference type="PROSITE" id="PS50977"/>
    </source>
</evidence>
<dbReference type="SUPFAM" id="SSF46689">
    <property type="entry name" value="Homeodomain-like"/>
    <property type="match status" value="1"/>
</dbReference>
<reference evidence="5" key="1">
    <citation type="submission" date="2022-12" db="EMBL/GenBank/DDBJ databases">
        <title>New Phytohabitans aurantiacus sp. RD004123 nov., an actinomycete isolated from soil.</title>
        <authorList>
            <person name="Triningsih D.W."/>
            <person name="Harunari E."/>
            <person name="Igarashi Y."/>
        </authorList>
    </citation>
    <scope>NUCLEOTIDE SEQUENCE</scope>
    <source>
        <strain evidence="5">RD004123</strain>
    </source>
</reference>
<dbReference type="RefSeq" id="WP_281906080.1">
    <property type="nucleotide sequence ID" value="NZ_BSDI01000095.1"/>
</dbReference>
<evidence type="ECO:0000313" key="5">
    <source>
        <dbReference type="EMBL" id="GLI03692.1"/>
    </source>
</evidence>
<dbReference type="InterPro" id="IPR039536">
    <property type="entry name" value="TetR_C_Proteobacteria"/>
</dbReference>
<dbReference type="SUPFAM" id="SSF48498">
    <property type="entry name" value="Tetracyclin repressor-like, C-terminal domain"/>
    <property type="match status" value="1"/>
</dbReference>
<dbReference type="Pfam" id="PF00440">
    <property type="entry name" value="TetR_N"/>
    <property type="match status" value="1"/>
</dbReference>
<organism evidence="5 6">
    <name type="scientific">Phytohabitans aurantiacus</name>
    <dbReference type="NCBI Taxonomy" id="3016789"/>
    <lineage>
        <taxon>Bacteria</taxon>
        <taxon>Bacillati</taxon>
        <taxon>Actinomycetota</taxon>
        <taxon>Actinomycetes</taxon>
        <taxon>Micromonosporales</taxon>
        <taxon>Micromonosporaceae</taxon>
    </lineage>
</organism>
<comment type="caution">
    <text evidence="5">The sequence shown here is derived from an EMBL/GenBank/DDBJ whole genome shotgun (WGS) entry which is preliminary data.</text>
</comment>
<dbReference type="Proteomes" id="UP001144280">
    <property type="component" value="Unassembled WGS sequence"/>
</dbReference>